<dbReference type="Proteomes" id="UP001156601">
    <property type="component" value="Unassembled WGS sequence"/>
</dbReference>
<gene>
    <name evidence="1" type="ORF">GCM10007852_30040</name>
</gene>
<dbReference type="EMBL" id="BSOT01000007">
    <property type="protein sequence ID" value="GLR72096.1"/>
    <property type="molecule type" value="Genomic_DNA"/>
</dbReference>
<comment type="caution">
    <text evidence="1">The sequence shown here is derived from an EMBL/GenBank/DDBJ whole genome shotgun (WGS) entry which is preliminary data.</text>
</comment>
<sequence>MYTANATVFKHKLDVQLRADDRSGRDLRYQYRVRYYPSVSFSDSLSVNGFVVTGDDFSSSHNTIDDSSADHFYLRRAFVRHSGDYGKTEVGIIPTFKGRVSSSGLSKDGWIQGIRHVRNTGNKGQFELVAGELNNVDPRKAIDAPNTIDYLEAEYSASYNEQISYEFSLERMTSANFMRTELRYAYAESHTAFAELVKRADATKIKTVLGVEGEFRSKDKPYEYFVYYSYVSDDFGLKAELTEDFLGTGHGFSAEIESSFSFAPLNWFIRFDKVDNSSRMLGGIKWSL</sequence>
<keyword evidence="2" id="KW-1185">Reference proteome</keyword>
<proteinExistence type="predicted"/>
<reference evidence="1" key="1">
    <citation type="journal article" date="2014" name="Int. J. Syst. Evol. Microbiol.">
        <title>Complete genome sequence of Corynebacterium casei LMG S-19264T (=DSM 44701T), isolated from a smear-ripened cheese.</title>
        <authorList>
            <consortium name="US DOE Joint Genome Institute (JGI-PGF)"/>
            <person name="Walter F."/>
            <person name="Albersmeier A."/>
            <person name="Kalinowski J."/>
            <person name="Ruckert C."/>
        </authorList>
    </citation>
    <scope>NUCLEOTIDE SEQUENCE</scope>
    <source>
        <strain evidence="1">NBRC 110023</strain>
    </source>
</reference>
<evidence type="ECO:0000313" key="2">
    <source>
        <dbReference type="Proteomes" id="UP001156601"/>
    </source>
</evidence>
<evidence type="ECO:0000313" key="1">
    <source>
        <dbReference type="EMBL" id="GLR72096.1"/>
    </source>
</evidence>
<reference evidence="1" key="2">
    <citation type="submission" date="2023-01" db="EMBL/GenBank/DDBJ databases">
        <title>Draft genome sequence of Agaribacter marinus strain NBRC 110023.</title>
        <authorList>
            <person name="Sun Q."/>
            <person name="Mori K."/>
        </authorList>
    </citation>
    <scope>NUCLEOTIDE SEQUENCE</scope>
    <source>
        <strain evidence="1">NBRC 110023</strain>
    </source>
</reference>
<dbReference type="AlphaFoldDB" id="A0AA37SZ33"/>
<name>A0AA37SZ33_9ALTE</name>
<accession>A0AA37SZ33</accession>
<protein>
    <submittedName>
        <fullName evidence="1">Uncharacterized protein</fullName>
    </submittedName>
</protein>
<organism evidence="1 2">
    <name type="scientific">Agaribacter marinus</name>
    <dbReference type="NCBI Taxonomy" id="1431249"/>
    <lineage>
        <taxon>Bacteria</taxon>
        <taxon>Pseudomonadati</taxon>
        <taxon>Pseudomonadota</taxon>
        <taxon>Gammaproteobacteria</taxon>
        <taxon>Alteromonadales</taxon>
        <taxon>Alteromonadaceae</taxon>
        <taxon>Agaribacter</taxon>
    </lineage>
</organism>